<dbReference type="SMART" id="SM00342">
    <property type="entry name" value="HTH_ARAC"/>
    <property type="match status" value="1"/>
</dbReference>
<name>A0A1H1V2A6_9ACTN</name>
<feature type="domain" description="HTH araC/xylS-type" evidence="4">
    <location>
        <begin position="197"/>
        <end position="295"/>
    </location>
</feature>
<dbReference type="PROSITE" id="PS01124">
    <property type="entry name" value="HTH_ARAC_FAMILY_2"/>
    <property type="match status" value="1"/>
</dbReference>
<dbReference type="InterPro" id="IPR020449">
    <property type="entry name" value="Tscrpt_reg_AraC-type_HTH"/>
</dbReference>
<dbReference type="OrthoDB" id="241790at2"/>
<evidence type="ECO:0000259" key="4">
    <source>
        <dbReference type="PROSITE" id="PS01124"/>
    </source>
</evidence>
<dbReference type="SUPFAM" id="SSF51182">
    <property type="entry name" value="RmlC-like cupins"/>
    <property type="match status" value="1"/>
</dbReference>
<dbReference type="InterPro" id="IPR018062">
    <property type="entry name" value="HTH_AraC-typ_CS"/>
</dbReference>
<sequence>MDALSQLVATMRTGEPASSLITHHAPWHRSYPPVQGAGIHVILQGSAVLLPSGTEPVALGVGDVVFTPQGAGHALADSATTPLPGVGTAADTAADGDGPTTVLLCGAYGLDRSRVHPMLLELPEYVHLPARLGHHPSLRAAIDLLGREVQDRRPGTDAAIPALLDMLLLFILRAWTDDQDCDEGSGWAAALRDRPVSTALSAIHRNPGHPWTVESLGTEAGLSRAAFARRFAALVGQPPLAYLTWWRLTTAARLLRETDSSLQSVAQRVGYASEFAFANAFKREFGTAPGAYRRRG</sequence>
<gene>
    <name evidence="5" type="ORF">SAMN04489717_3872</name>
</gene>
<keyword evidence="3" id="KW-0804">Transcription</keyword>
<protein>
    <submittedName>
        <fullName evidence="5">AraC-type DNA-binding protein</fullName>
    </submittedName>
</protein>
<dbReference type="RefSeq" id="WP_092655020.1">
    <property type="nucleotide sequence ID" value="NZ_LT629732.1"/>
</dbReference>
<accession>A0A1H1V2A6</accession>
<dbReference type="PANTHER" id="PTHR46796">
    <property type="entry name" value="HTH-TYPE TRANSCRIPTIONAL ACTIVATOR RHAS-RELATED"/>
    <property type="match status" value="1"/>
</dbReference>
<reference evidence="5 6" key="1">
    <citation type="submission" date="2016-10" db="EMBL/GenBank/DDBJ databases">
        <authorList>
            <person name="de Groot N.N."/>
        </authorList>
    </citation>
    <scope>NUCLEOTIDE SEQUENCE [LARGE SCALE GENOMIC DNA]</scope>
    <source>
        <strain evidence="5 6">DSM 22024</strain>
    </source>
</reference>
<dbReference type="Gene3D" id="1.10.10.60">
    <property type="entry name" value="Homeodomain-like"/>
    <property type="match status" value="2"/>
</dbReference>
<dbReference type="InterPro" id="IPR011051">
    <property type="entry name" value="RmlC_Cupin_sf"/>
</dbReference>
<dbReference type="SUPFAM" id="SSF46689">
    <property type="entry name" value="Homeodomain-like"/>
    <property type="match status" value="2"/>
</dbReference>
<dbReference type="Pfam" id="PF12833">
    <property type="entry name" value="HTH_18"/>
    <property type="match status" value="1"/>
</dbReference>
<dbReference type="GO" id="GO:0003700">
    <property type="term" value="F:DNA-binding transcription factor activity"/>
    <property type="evidence" value="ECO:0007669"/>
    <property type="project" value="InterPro"/>
</dbReference>
<proteinExistence type="predicted"/>
<dbReference type="PANTHER" id="PTHR46796:SF7">
    <property type="entry name" value="ARAC FAMILY TRANSCRIPTIONAL REGULATOR"/>
    <property type="match status" value="1"/>
</dbReference>
<dbReference type="EMBL" id="LT629732">
    <property type="protein sequence ID" value="SDS78803.1"/>
    <property type="molecule type" value="Genomic_DNA"/>
</dbReference>
<dbReference type="InterPro" id="IPR050204">
    <property type="entry name" value="AraC_XylS_family_regulators"/>
</dbReference>
<dbReference type="Pfam" id="PF12852">
    <property type="entry name" value="Cupin_6"/>
    <property type="match status" value="1"/>
</dbReference>
<dbReference type="GO" id="GO:0043565">
    <property type="term" value="F:sequence-specific DNA binding"/>
    <property type="evidence" value="ECO:0007669"/>
    <property type="project" value="InterPro"/>
</dbReference>
<keyword evidence="2 5" id="KW-0238">DNA-binding</keyword>
<dbReference type="InterPro" id="IPR009057">
    <property type="entry name" value="Homeodomain-like_sf"/>
</dbReference>
<evidence type="ECO:0000313" key="5">
    <source>
        <dbReference type="EMBL" id="SDS78803.1"/>
    </source>
</evidence>
<keyword evidence="1" id="KW-0805">Transcription regulation</keyword>
<dbReference type="Proteomes" id="UP000198983">
    <property type="component" value="Chromosome I"/>
</dbReference>
<dbReference type="InterPro" id="IPR032783">
    <property type="entry name" value="AraC_lig"/>
</dbReference>
<dbReference type="InterPro" id="IPR018060">
    <property type="entry name" value="HTH_AraC"/>
</dbReference>
<dbReference type="PROSITE" id="PS00041">
    <property type="entry name" value="HTH_ARAC_FAMILY_1"/>
    <property type="match status" value="1"/>
</dbReference>
<evidence type="ECO:0000256" key="2">
    <source>
        <dbReference type="ARBA" id="ARBA00023125"/>
    </source>
</evidence>
<evidence type="ECO:0000256" key="3">
    <source>
        <dbReference type="ARBA" id="ARBA00023163"/>
    </source>
</evidence>
<evidence type="ECO:0000256" key="1">
    <source>
        <dbReference type="ARBA" id="ARBA00023015"/>
    </source>
</evidence>
<keyword evidence="6" id="KW-1185">Reference proteome</keyword>
<dbReference type="STRING" id="117157.SAMN04489717_3872"/>
<dbReference type="PRINTS" id="PR00032">
    <property type="entry name" value="HTHARAC"/>
</dbReference>
<evidence type="ECO:0000313" key="6">
    <source>
        <dbReference type="Proteomes" id="UP000198983"/>
    </source>
</evidence>
<organism evidence="5 6">
    <name type="scientific">Actinopolymorpha singaporensis</name>
    <dbReference type="NCBI Taxonomy" id="117157"/>
    <lineage>
        <taxon>Bacteria</taxon>
        <taxon>Bacillati</taxon>
        <taxon>Actinomycetota</taxon>
        <taxon>Actinomycetes</taxon>
        <taxon>Propionibacteriales</taxon>
        <taxon>Actinopolymorphaceae</taxon>
        <taxon>Actinopolymorpha</taxon>
    </lineage>
</organism>
<dbReference type="AlphaFoldDB" id="A0A1H1V2A6"/>